<keyword evidence="1 2" id="KW-0732">Signal</keyword>
<gene>
    <name evidence="3" type="ORF">DPMN_114414</name>
</gene>
<reference evidence="3" key="2">
    <citation type="submission" date="2020-11" db="EMBL/GenBank/DDBJ databases">
        <authorList>
            <person name="McCartney M.A."/>
            <person name="Auch B."/>
            <person name="Kono T."/>
            <person name="Mallez S."/>
            <person name="Becker A."/>
            <person name="Gohl D.M."/>
            <person name="Silverstein K.A.T."/>
            <person name="Koren S."/>
            <person name="Bechman K.B."/>
            <person name="Herman A."/>
            <person name="Abrahante J.E."/>
            <person name="Garbe J."/>
        </authorList>
    </citation>
    <scope>NUCLEOTIDE SEQUENCE</scope>
    <source>
        <strain evidence="3">Duluth1</strain>
        <tissue evidence="3">Whole animal</tissue>
    </source>
</reference>
<protein>
    <recommendedName>
        <fullName evidence="5">MD-2-related lipid-recognition domain-containing protein</fullName>
    </recommendedName>
</protein>
<dbReference type="GO" id="GO:0005319">
    <property type="term" value="F:lipid transporter activity"/>
    <property type="evidence" value="ECO:0007669"/>
    <property type="project" value="TreeGrafter"/>
</dbReference>
<comment type="caution">
    <text evidence="3">The sequence shown here is derived from an EMBL/GenBank/DDBJ whole genome shotgun (WGS) entry which is preliminary data.</text>
</comment>
<evidence type="ECO:0008006" key="5">
    <source>
        <dbReference type="Google" id="ProtNLM"/>
    </source>
</evidence>
<organism evidence="3 4">
    <name type="scientific">Dreissena polymorpha</name>
    <name type="common">Zebra mussel</name>
    <name type="synonym">Mytilus polymorpha</name>
    <dbReference type="NCBI Taxonomy" id="45954"/>
    <lineage>
        <taxon>Eukaryota</taxon>
        <taxon>Metazoa</taxon>
        <taxon>Spiralia</taxon>
        <taxon>Lophotrochozoa</taxon>
        <taxon>Mollusca</taxon>
        <taxon>Bivalvia</taxon>
        <taxon>Autobranchia</taxon>
        <taxon>Heteroconchia</taxon>
        <taxon>Euheterodonta</taxon>
        <taxon>Imparidentia</taxon>
        <taxon>Neoheterodontei</taxon>
        <taxon>Myida</taxon>
        <taxon>Dreissenoidea</taxon>
        <taxon>Dreissenidae</taxon>
        <taxon>Dreissena</taxon>
    </lineage>
</organism>
<evidence type="ECO:0000256" key="1">
    <source>
        <dbReference type="ARBA" id="ARBA00022729"/>
    </source>
</evidence>
<dbReference type="Gene3D" id="2.70.220.10">
    <property type="entry name" value="Ganglioside GM2 activator"/>
    <property type="match status" value="1"/>
</dbReference>
<feature type="signal peptide" evidence="2">
    <location>
        <begin position="1"/>
        <end position="20"/>
    </location>
</feature>
<feature type="chain" id="PRO_5039172773" description="MD-2-related lipid-recognition domain-containing protein" evidence="2">
    <location>
        <begin position="21"/>
        <end position="193"/>
    </location>
</feature>
<dbReference type="EMBL" id="JAIWYP010000004">
    <property type="protein sequence ID" value="KAH3840956.1"/>
    <property type="molecule type" value="Genomic_DNA"/>
</dbReference>
<dbReference type="PANTHER" id="PTHR17357:SF0">
    <property type="entry name" value="GANGLIOSIDE GM2 ACTIVATOR"/>
    <property type="match status" value="1"/>
</dbReference>
<dbReference type="InterPro" id="IPR028996">
    <property type="entry name" value="GM2-AP"/>
</dbReference>
<dbReference type="SUPFAM" id="SSF63707">
    <property type="entry name" value="Ganglioside M2 (gm2) activator"/>
    <property type="match status" value="1"/>
</dbReference>
<evidence type="ECO:0000256" key="2">
    <source>
        <dbReference type="SAM" id="SignalP"/>
    </source>
</evidence>
<proteinExistence type="predicted"/>
<name>A0A9D4KKV7_DREPO</name>
<evidence type="ECO:0000313" key="4">
    <source>
        <dbReference type="Proteomes" id="UP000828390"/>
    </source>
</evidence>
<sequence>MRNIVTIAFLLFAILLSVECFRWRDCAQNKTTAAFTFDNFNIWPMPILVPGTVHLSADLTVNRPVHSLYMDEDVDEAIESFFFKLPCMGQGIGSCSDIDCCEYRTIEMPEIWERFMFYLLGNESYCPIPSKSVVIQDELISIPSVPGPLVLLGNKMYTIKLFFKESRDAKDHFGCIEFDLEYDLDLRSSRPVG</sequence>
<dbReference type="PANTHER" id="PTHR17357">
    <property type="entry name" value="GM2 GANGLIOSIDE ACTIVATOR PROTEIN"/>
    <property type="match status" value="1"/>
</dbReference>
<dbReference type="GO" id="GO:0008047">
    <property type="term" value="F:enzyme activator activity"/>
    <property type="evidence" value="ECO:0007669"/>
    <property type="project" value="InterPro"/>
</dbReference>
<dbReference type="Proteomes" id="UP000828390">
    <property type="component" value="Unassembled WGS sequence"/>
</dbReference>
<dbReference type="AlphaFoldDB" id="A0A9D4KKV7"/>
<dbReference type="GO" id="GO:0009898">
    <property type="term" value="C:cytoplasmic side of plasma membrane"/>
    <property type="evidence" value="ECO:0007669"/>
    <property type="project" value="TreeGrafter"/>
</dbReference>
<keyword evidence="4" id="KW-1185">Reference proteome</keyword>
<evidence type="ECO:0000313" key="3">
    <source>
        <dbReference type="EMBL" id="KAH3840956.1"/>
    </source>
</evidence>
<dbReference type="GO" id="GO:0006689">
    <property type="term" value="P:ganglioside catabolic process"/>
    <property type="evidence" value="ECO:0007669"/>
    <property type="project" value="InterPro"/>
</dbReference>
<reference evidence="3" key="1">
    <citation type="journal article" date="2019" name="bioRxiv">
        <title>The Genome of the Zebra Mussel, Dreissena polymorpha: A Resource for Invasive Species Research.</title>
        <authorList>
            <person name="McCartney M.A."/>
            <person name="Auch B."/>
            <person name="Kono T."/>
            <person name="Mallez S."/>
            <person name="Zhang Y."/>
            <person name="Obille A."/>
            <person name="Becker A."/>
            <person name="Abrahante J.E."/>
            <person name="Garbe J."/>
            <person name="Badalamenti J.P."/>
            <person name="Herman A."/>
            <person name="Mangelson H."/>
            <person name="Liachko I."/>
            <person name="Sullivan S."/>
            <person name="Sone E.D."/>
            <person name="Koren S."/>
            <person name="Silverstein K.A.T."/>
            <person name="Beckman K.B."/>
            <person name="Gohl D.M."/>
        </authorList>
    </citation>
    <scope>NUCLEOTIDE SEQUENCE</scope>
    <source>
        <strain evidence="3">Duluth1</strain>
        <tissue evidence="3">Whole animal</tissue>
    </source>
</reference>
<accession>A0A9D4KKV7</accession>
<dbReference type="InterPro" id="IPR036846">
    <property type="entry name" value="GM2-AP_sf"/>
</dbReference>